<accession>A0A1H1GJL4</accession>
<keyword evidence="2 5" id="KW-0547">Nucleotide-binding</keyword>
<dbReference type="GO" id="GO:0005524">
    <property type="term" value="F:ATP binding"/>
    <property type="evidence" value="ECO:0007669"/>
    <property type="project" value="UniProtKB-UniRule"/>
</dbReference>
<dbReference type="PROSITE" id="PS50011">
    <property type="entry name" value="PROTEIN_KINASE_DOM"/>
    <property type="match status" value="1"/>
</dbReference>
<dbReference type="OrthoDB" id="3915799at2"/>
<dbReference type="AlphaFoldDB" id="A0A1H1GJL4"/>
<sequence length="541" mass="55729">MSTNLAPDEPREIGGYRILRRLGQGGMGVVYLATDATGRRLALKVVHPEWARDPRFRRRFAREVAAARRVARFCTAPVLDADAEAPLPYLVTEYVAGPDLGRAVREQGPLTGADLESLAAGIAVALTAIHGAGVVHRDLKPSNVLLSPTGPRVIDFGIAQLAEPEGLPSRTIMGTPAFMAPEQVRGEGTSAASDVFSWGGLMVFAGTGRLPFGGGPAAEVLYRIVHDGPVLDGLDGRMRELVERALAKRPELRPSARELLAELVGAPAASPETAARVVESTWTGPLSPSAASSAPPGGVPPVSAPTAPAPSAAPAGPASADARPGVPARPGRARRALVLAAAVAVLGGLGAAGWLRTSAGSGPSLPFHDTFDAADSGWQANTTQGGTAEYAQGAYRLAVNRGWLLWKAAPVGSVGDALLIADADMAGSGAYGVWCAGAAGRYEFVVSTDGTAAITRGGDGRVTLAEPAASDAINKDAANHIVATCRDTDAGLRLQMWVNGELVAEARDEAAKGPGEVGVIAYPAPGETAEARFTDFEVRRP</sequence>
<dbReference type="Pfam" id="PF00069">
    <property type="entry name" value="Pkinase"/>
    <property type="match status" value="1"/>
</dbReference>
<dbReference type="Gene3D" id="3.30.200.20">
    <property type="entry name" value="Phosphorylase Kinase, domain 1"/>
    <property type="match status" value="1"/>
</dbReference>
<reference evidence="8 9" key="1">
    <citation type="submission" date="2016-10" db="EMBL/GenBank/DDBJ databases">
        <authorList>
            <person name="de Groot N.N."/>
        </authorList>
    </citation>
    <scope>NUCLEOTIDE SEQUENCE [LARGE SCALE GENOMIC DNA]</scope>
    <source>
        <strain evidence="8 9">DSM 43794</strain>
    </source>
</reference>
<evidence type="ECO:0000256" key="4">
    <source>
        <dbReference type="ARBA" id="ARBA00022840"/>
    </source>
</evidence>
<evidence type="ECO:0000313" key="9">
    <source>
        <dbReference type="Proteomes" id="UP000217103"/>
    </source>
</evidence>
<dbReference type="Gene3D" id="1.10.510.10">
    <property type="entry name" value="Transferase(Phosphotransferase) domain 1"/>
    <property type="match status" value="1"/>
</dbReference>
<evidence type="ECO:0000256" key="3">
    <source>
        <dbReference type="ARBA" id="ARBA00022777"/>
    </source>
</evidence>
<feature type="domain" description="Protein kinase" evidence="7">
    <location>
        <begin position="16"/>
        <end position="269"/>
    </location>
</feature>
<dbReference type="PROSITE" id="PS00108">
    <property type="entry name" value="PROTEIN_KINASE_ST"/>
    <property type="match status" value="1"/>
</dbReference>
<dbReference type="Gene3D" id="2.60.120.560">
    <property type="entry name" value="Exo-inulinase, domain 1"/>
    <property type="match status" value="1"/>
</dbReference>
<feature type="compositionally biased region" description="Low complexity" evidence="6">
    <location>
        <begin position="304"/>
        <end position="329"/>
    </location>
</feature>
<dbReference type="InterPro" id="IPR000719">
    <property type="entry name" value="Prot_kinase_dom"/>
</dbReference>
<dbReference type="RefSeq" id="WP_093260364.1">
    <property type="nucleotide sequence ID" value="NZ_FNKK01000002.1"/>
</dbReference>
<dbReference type="PROSITE" id="PS00107">
    <property type="entry name" value="PROTEIN_KINASE_ATP"/>
    <property type="match status" value="1"/>
</dbReference>
<proteinExistence type="predicted"/>
<keyword evidence="1" id="KW-0808">Transferase</keyword>
<protein>
    <submittedName>
        <fullName evidence="8">Serine/threonine protein kinase</fullName>
    </submittedName>
</protein>
<dbReference type="PANTHER" id="PTHR43289:SF34">
    <property type="entry name" value="SERINE_THREONINE-PROTEIN KINASE YBDM-RELATED"/>
    <property type="match status" value="1"/>
</dbReference>
<keyword evidence="3 8" id="KW-0418">Kinase</keyword>
<dbReference type="CDD" id="cd14014">
    <property type="entry name" value="STKc_PknB_like"/>
    <property type="match status" value="1"/>
</dbReference>
<dbReference type="Proteomes" id="UP000217103">
    <property type="component" value="Unassembled WGS sequence"/>
</dbReference>
<dbReference type="InterPro" id="IPR017441">
    <property type="entry name" value="Protein_kinase_ATP_BS"/>
</dbReference>
<evidence type="ECO:0000256" key="1">
    <source>
        <dbReference type="ARBA" id="ARBA00022679"/>
    </source>
</evidence>
<keyword evidence="4 5" id="KW-0067">ATP-binding</keyword>
<evidence type="ECO:0000256" key="6">
    <source>
        <dbReference type="SAM" id="MobiDB-lite"/>
    </source>
</evidence>
<keyword evidence="8" id="KW-0723">Serine/threonine-protein kinase</keyword>
<gene>
    <name evidence="8" type="ORF">SAMN04489764_3639</name>
</gene>
<evidence type="ECO:0000313" key="8">
    <source>
        <dbReference type="EMBL" id="SDR13432.1"/>
    </source>
</evidence>
<evidence type="ECO:0000259" key="7">
    <source>
        <dbReference type="PROSITE" id="PS50011"/>
    </source>
</evidence>
<dbReference type="STRING" id="35622.SAMN04489764_3639"/>
<dbReference type="SMART" id="SM00220">
    <property type="entry name" value="S_TKc"/>
    <property type="match status" value="1"/>
</dbReference>
<feature type="compositionally biased region" description="Low complexity" evidence="6">
    <location>
        <begin position="284"/>
        <end position="296"/>
    </location>
</feature>
<dbReference type="SUPFAM" id="SSF56112">
    <property type="entry name" value="Protein kinase-like (PK-like)"/>
    <property type="match status" value="1"/>
</dbReference>
<name>A0A1H1GJL4_9ACTN</name>
<dbReference type="InterPro" id="IPR008271">
    <property type="entry name" value="Ser/Thr_kinase_AS"/>
</dbReference>
<organism evidence="8 9">
    <name type="scientific">Thermostaphylospora chromogena</name>
    <dbReference type="NCBI Taxonomy" id="35622"/>
    <lineage>
        <taxon>Bacteria</taxon>
        <taxon>Bacillati</taxon>
        <taxon>Actinomycetota</taxon>
        <taxon>Actinomycetes</taxon>
        <taxon>Streptosporangiales</taxon>
        <taxon>Thermomonosporaceae</taxon>
        <taxon>Thermostaphylospora</taxon>
    </lineage>
</organism>
<dbReference type="GO" id="GO:0004674">
    <property type="term" value="F:protein serine/threonine kinase activity"/>
    <property type="evidence" value="ECO:0007669"/>
    <property type="project" value="UniProtKB-KW"/>
</dbReference>
<feature type="region of interest" description="Disordered" evidence="6">
    <location>
        <begin position="275"/>
        <end position="329"/>
    </location>
</feature>
<dbReference type="PANTHER" id="PTHR43289">
    <property type="entry name" value="MITOGEN-ACTIVATED PROTEIN KINASE KINASE KINASE 20-RELATED"/>
    <property type="match status" value="1"/>
</dbReference>
<feature type="binding site" evidence="5">
    <location>
        <position position="44"/>
    </location>
    <ligand>
        <name>ATP</name>
        <dbReference type="ChEBI" id="CHEBI:30616"/>
    </ligand>
</feature>
<dbReference type="EMBL" id="FNKK01000002">
    <property type="protein sequence ID" value="SDR13432.1"/>
    <property type="molecule type" value="Genomic_DNA"/>
</dbReference>
<keyword evidence="9" id="KW-1185">Reference proteome</keyword>
<dbReference type="InterPro" id="IPR011009">
    <property type="entry name" value="Kinase-like_dom_sf"/>
</dbReference>
<evidence type="ECO:0000256" key="2">
    <source>
        <dbReference type="ARBA" id="ARBA00022741"/>
    </source>
</evidence>
<evidence type="ECO:0000256" key="5">
    <source>
        <dbReference type="PROSITE-ProRule" id="PRU10141"/>
    </source>
</evidence>